<feature type="transmembrane region" description="Helical" evidence="1">
    <location>
        <begin position="171"/>
        <end position="195"/>
    </location>
</feature>
<organism evidence="4">
    <name type="scientific">Nippostrongylus brasiliensis</name>
    <name type="common">Rat hookworm</name>
    <dbReference type="NCBI Taxonomy" id="27835"/>
    <lineage>
        <taxon>Eukaryota</taxon>
        <taxon>Metazoa</taxon>
        <taxon>Ecdysozoa</taxon>
        <taxon>Nematoda</taxon>
        <taxon>Chromadorea</taxon>
        <taxon>Rhabditida</taxon>
        <taxon>Rhabditina</taxon>
        <taxon>Rhabditomorpha</taxon>
        <taxon>Strongyloidea</taxon>
        <taxon>Heligmosomidae</taxon>
        <taxon>Nippostrongylus</taxon>
    </lineage>
</organism>
<keyword evidence="1" id="KW-0472">Membrane</keyword>
<accession>A0A0N4YAV0</accession>
<keyword evidence="3" id="KW-1185">Reference proteome</keyword>
<evidence type="ECO:0000256" key="1">
    <source>
        <dbReference type="SAM" id="Phobius"/>
    </source>
</evidence>
<dbReference type="WBParaSite" id="NBR_0001354401-mRNA-1">
    <property type="protein sequence ID" value="NBR_0001354401-mRNA-1"/>
    <property type="gene ID" value="NBR_0001354401"/>
</dbReference>
<feature type="transmembrane region" description="Helical" evidence="1">
    <location>
        <begin position="6"/>
        <end position="23"/>
    </location>
</feature>
<feature type="transmembrane region" description="Helical" evidence="1">
    <location>
        <begin position="97"/>
        <end position="117"/>
    </location>
</feature>
<feature type="transmembrane region" description="Helical" evidence="1">
    <location>
        <begin position="35"/>
        <end position="56"/>
    </location>
</feature>
<evidence type="ECO:0000313" key="4">
    <source>
        <dbReference type="WBParaSite" id="NBR_0001354401-mRNA-1"/>
    </source>
</evidence>
<protein>
    <submittedName>
        <fullName evidence="4">G protein-coupled receptor</fullName>
    </submittedName>
</protein>
<sequence>MGLTSHEVRYAFMLLYVSLFIFTCHHPRTPSSNSIYLGGLAFFVITTCVSALYFLILSTTSTNLDSYKEILGRWANEILGSPNASYLIYPTDSSGKISAAVLLLFLIIGYIGIYVMHEVINWRLKSSRNAVSHSRTLQIARATIIMTAGTCFVGFLPYTVMMVCILCNLEIGVWAIPIPLGSAFIPVLAPATLFCKVDAYRSSLKAIVIQYFHVPRPTLVAPKADKEPA</sequence>
<dbReference type="OMA" id="HEVINWR"/>
<reference evidence="2 3" key="2">
    <citation type="submission" date="2018-11" db="EMBL/GenBank/DDBJ databases">
        <authorList>
            <consortium name="Pathogen Informatics"/>
        </authorList>
    </citation>
    <scope>NUCLEOTIDE SEQUENCE [LARGE SCALE GENOMIC DNA]</scope>
</reference>
<gene>
    <name evidence="2" type="ORF">NBR_LOCUS13545</name>
</gene>
<evidence type="ECO:0000313" key="3">
    <source>
        <dbReference type="Proteomes" id="UP000271162"/>
    </source>
</evidence>
<dbReference type="Proteomes" id="UP000271162">
    <property type="component" value="Unassembled WGS sequence"/>
</dbReference>
<keyword evidence="1" id="KW-1133">Transmembrane helix</keyword>
<evidence type="ECO:0000313" key="2">
    <source>
        <dbReference type="EMBL" id="VDL77134.1"/>
    </source>
</evidence>
<proteinExistence type="predicted"/>
<dbReference type="EMBL" id="UYSL01021074">
    <property type="protein sequence ID" value="VDL77134.1"/>
    <property type="molecule type" value="Genomic_DNA"/>
</dbReference>
<keyword evidence="1" id="KW-0812">Transmembrane</keyword>
<feature type="transmembrane region" description="Helical" evidence="1">
    <location>
        <begin position="138"/>
        <end position="159"/>
    </location>
</feature>
<reference evidence="4" key="1">
    <citation type="submission" date="2017-02" db="UniProtKB">
        <authorList>
            <consortium name="WormBaseParasite"/>
        </authorList>
    </citation>
    <scope>IDENTIFICATION</scope>
</reference>
<name>A0A0N4YAV0_NIPBR</name>
<dbReference type="AlphaFoldDB" id="A0A0N4YAV0"/>